<evidence type="ECO:0000256" key="2">
    <source>
        <dbReference type="ARBA" id="ARBA00022448"/>
    </source>
</evidence>
<keyword evidence="3" id="KW-1003">Cell membrane</keyword>
<name>A0A9D2QK51_9FIRM</name>
<dbReference type="PANTHER" id="PTHR43394">
    <property type="entry name" value="ATP-DEPENDENT PERMEASE MDL1, MITOCHONDRIAL"/>
    <property type="match status" value="1"/>
</dbReference>
<reference evidence="13" key="1">
    <citation type="journal article" date="2021" name="PeerJ">
        <title>Extensive microbial diversity within the chicken gut microbiome revealed by metagenomics and culture.</title>
        <authorList>
            <person name="Gilroy R."/>
            <person name="Ravi A."/>
            <person name="Getino M."/>
            <person name="Pursley I."/>
            <person name="Horton D.L."/>
            <person name="Alikhan N.F."/>
            <person name="Baker D."/>
            <person name="Gharbi K."/>
            <person name="Hall N."/>
            <person name="Watson M."/>
            <person name="Adriaenssens E.M."/>
            <person name="Foster-Nyarko E."/>
            <person name="Jarju S."/>
            <person name="Secka A."/>
            <person name="Antonio M."/>
            <person name="Oren A."/>
            <person name="Chaudhuri R.R."/>
            <person name="La Ragione R."/>
            <person name="Hildebrand F."/>
            <person name="Pallen M.J."/>
        </authorList>
    </citation>
    <scope>NUCLEOTIDE SEQUENCE</scope>
    <source>
        <strain evidence="13">ChiBcec1-1630</strain>
    </source>
</reference>
<feature type="transmembrane region" description="Helical" evidence="10">
    <location>
        <begin position="199"/>
        <end position="218"/>
    </location>
</feature>
<keyword evidence="8 10" id="KW-0472">Membrane</keyword>
<dbReference type="EMBL" id="DWVS01000294">
    <property type="protein sequence ID" value="HJC88623.1"/>
    <property type="molecule type" value="Genomic_DNA"/>
</dbReference>
<reference evidence="13" key="2">
    <citation type="submission" date="2021-04" db="EMBL/GenBank/DDBJ databases">
        <authorList>
            <person name="Gilroy R."/>
        </authorList>
    </citation>
    <scope>NUCLEOTIDE SEQUENCE</scope>
    <source>
        <strain evidence="13">ChiBcec1-1630</strain>
    </source>
</reference>
<dbReference type="GO" id="GO:0005886">
    <property type="term" value="C:plasma membrane"/>
    <property type="evidence" value="ECO:0007669"/>
    <property type="project" value="UniProtKB-SubCell"/>
</dbReference>
<evidence type="ECO:0000256" key="7">
    <source>
        <dbReference type="ARBA" id="ARBA00022989"/>
    </source>
</evidence>
<sequence length="638" mass="70475">MNEATVRKEERNARLEAKYGGLTGGSESAGGGKRQMDVGRNAGRDRAMAASGRPKDLRASVERLLRYIAGEKVLIGTAIFCSLLYTVTSLAASYLLRPIINRFIYYDADSSDLAARISGLAGWLCLLAVIYAVSVITQWLQQRLMLQASQRTLVRMRSELFDRLQSLPVRYFDTHAAGDIMSRFTNDIDTIGEMLNTTLIQIISGAITILGTIVLMLYTSPVLGAITIIATPLLTYLSKVIMQKGRKAYSRQQRGLGMLNGFTEEIISGQKVVKVFNHENVALDEFSYLNDNLCAAQEQAQFRSGILGPVTHQLCNMVYAISACVGGVLVAVGRFDVGGLTVSLNYTRQFNRPINEVSMQMNTVFSALAGAERVFEVLDTPPEEPDHDPVPLKKIDGYVVLDHVNFGYTPEVTVLHDLSLYARPGQKIAFVGSTGAGKTTVTNLLSRFYDVQEGTITIDGVPIEKIDRSFLRKNIAMVLQDTHLFTGTVRENIRYGRLDATDEEVVEAAKIASAHSFIEQLEHGYDTVLENDGANLSQGQRQLLNIARAAISRAPILILDEATSSVDTRTERHIEEGMDALMENRTTFVIAHRLSTVRKSNAIMVLEKGRIIERGTHEELLAAGGRYADLYHEIIELE</sequence>
<evidence type="ECO:0000256" key="1">
    <source>
        <dbReference type="ARBA" id="ARBA00004651"/>
    </source>
</evidence>
<evidence type="ECO:0000256" key="5">
    <source>
        <dbReference type="ARBA" id="ARBA00022741"/>
    </source>
</evidence>
<feature type="domain" description="ABC transporter" evidence="11">
    <location>
        <begin position="399"/>
        <end position="633"/>
    </location>
</feature>
<dbReference type="InterPro" id="IPR003593">
    <property type="entry name" value="AAA+_ATPase"/>
</dbReference>
<dbReference type="SUPFAM" id="SSF90123">
    <property type="entry name" value="ABC transporter transmembrane region"/>
    <property type="match status" value="1"/>
</dbReference>
<feature type="compositionally biased region" description="Gly residues" evidence="9">
    <location>
        <begin position="21"/>
        <end position="33"/>
    </location>
</feature>
<evidence type="ECO:0000256" key="6">
    <source>
        <dbReference type="ARBA" id="ARBA00022840"/>
    </source>
</evidence>
<dbReference type="AlphaFoldDB" id="A0A9D2QK51"/>
<dbReference type="GO" id="GO:0016887">
    <property type="term" value="F:ATP hydrolysis activity"/>
    <property type="evidence" value="ECO:0007669"/>
    <property type="project" value="InterPro"/>
</dbReference>
<feature type="region of interest" description="Disordered" evidence="9">
    <location>
        <begin position="1"/>
        <end position="38"/>
    </location>
</feature>
<dbReference type="CDD" id="cd18547">
    <property type="entry name" value="ABC_6TM_Tm288_like"/>
    <property type="match status" value="1"/>
</dbReference>
<keyword evidence="4 10" id="KW-0812">Transmembrane</keyword>
<dbReference type="InterPro" id="IPR017871">
    <property type="entry name" value="ABC_transporter-like_CS"/>
</dbReference>
<dbReference type="Pfam" id="PF00664">
    <property type="entry name" value="ABC_membrane"/>
    <property type="match status" value="1"/>
</dbReference>
<dbReference type="Gene3D" id="1.20.1560.10">
    <property type="entry name" value="ABC transporter type 1, transmembrane domain"/>
    <property type="match status" value="1"/>
</dbReference>
<evidence type="ECO:0000256" key="3">
    <source>
        <dbReference type="ARBA" id="ARBA00022475"/>
    </source>
</evidence>
<accession>A0A9D2QK51</accession>
<dbReference type="InterPro" id="IPR036640">
    <property type="entry name" value="ABC1_TM_sf"/>
</dbReference>
<keyword evidence="6 13" id="KW-0067">ATP-binding</keyword>
<protein>
    <submittedName>
        <fullName evidence="13">ABC transporter ATP-binding protein/permease</fullName>
    </submittedName>
</protein>
<dbReference type="PROSITE" id="PS50929">
    <property type="entry name" value="ABC_TM1F"/>
    <property type="match status" value="1"/>
</dbReference>
<dbReference type="CDD" id="cd03254">
    <property type="entry name" value="ABCC_Glucan_exporter_like"/>
    <property type="match status" value="1"/>
</dbReference>
<dbReference type="Proteomes" id="UP000823922">
    <property type="component" value="Unassembled WGS sequence"/>
</dbReference>
<dbReference type="FunFam" id="3.40.50.300:FF:000287">
    <property type="entry name" value="Multidrug ABC transporter ATP-binding protein"/>
    <property type="match status" value="1"/>
</dbReference>
<keyword evidence="2" id="KW-0813">Transport</keyword>
<dbReference type="InterPro" id="IPR027417">
    <property type="entry name" value="P-loop_NTPase"/>
</dbReference>
<dbReference type="FunFam" id="1.20.1560.10:FF:000011">
    <property type="entry name" value="Multidrug ABC transporter ATP-binding protein"/>
    <property type="match status" value="1"/>
</dbReference>
<dbReference type="InterPro" id="IPR003439">
    <property type="entry name" value="ABC_transporter-like_ATP-bd"/>
</dbReference>
<dbReference type="GO" id="GO:0015421">
    <property type="term" value="F:ABC-type oligopeptide transporter activity"/>
    <property type="evidence" value="ECO:0007669"/>
    <property type="project" value="TreeGrafter"/>
</dbReference>
<keyword evidence="7 10" id="KW-1133">Transmembrane helix</keyword>
<gene>
    <name evidence="13" type="ORF">H9926_11485</name>
</gene>
<dbReference type="GO" id="GO:0005524">
    <property type="term" value="F:ATP binding"/>
    <property type="evidence" value="ECO:0007669"/>
    <property type="project" value="UniProtKB-KW"/>
</dbReference>
<evidence type="ECO:0000259" key="11">
    <source>
        <dbReference type="PROSITE" id="PS50893"/>
    </source>
</evidence>
<feature type="domain" description="ABC transmembrane type-1" evidence="12">
    <location>
        <begin position="78"/>
        <end position="366"/>
    </location>
</feature>
<dbReference type="PROSITE" id="PS00211">
    <property type="entry name" value="ABC_TRANSPORTER_1"/>
    <property type="match status" value="1"/>
</dbReference>
<evidence type="ECO:0000259" key="12">
    <source>
        <dbReference type="PROSITE" id="PS50929"/>
    </source>
</evidence>
<proteinExistence type="predicted"/>
<dbReference type="InterPro" id="IPR011527">
    <property type="entry name" value="ABC1_TM_dom"/>
</dbReference>
<dbReference type="SUPFAM" id="SSF52540">
    <property type="entry name" value="P-loop containing nucleoside triphosphate hydrolases"/>
    <property type="match status" value="1"/>
</dbReference>
<dbReference type="PROSITE" id="PS50893">
    <property type="entry name" value="ABC_TRANSPORTER_2"/>
    <property type="match status" value="1"/>
</dbReference>
<feature type="compositionally biased region" description="Basic and acidic residues" evidence="9">
    <location>
        <begin position="1"/>
        <end position="17"/>
    </location>
</feature>
<keyword evidence="5" id="KW-0547">Nucleotide-binding</keyword>
<feature type="transmembrane region" description="Helical" evidence="10">
    <location>
        <begin position="73"/>
        <end position="100"/>
    </location>
</feature>
<dbReference type="Pfam" id="PF00005">
    <property type="entry name" value="ABC_tran"/>
    <property type="match status" value="1"/>
</dbReference>
<dbReference type="Gene3D" id="3.40.50.300">
    <property type="entry name" value="P-loop containing nucleotide triphosphate hydrolases"/>
    <property type="match status" value="1"/>
</dbReference>
<evidence type="ECO:0000313" key="13">
    <source>
        <dbReference type="EMBL" id="HJC88623.1"/>
    </source>
</evidence>
<dbReference type="PANTHER" id="PTHR43394:SF1">
    <property type="entry name" value="ATP-BINDING CASSETTE SUB-FAMILY B MEMBER 10, MITOCHONDRIAL"/>
    <property type="match status" value="1"/>
</dbReference>
<organism evidence="13 14">
    <name type="scientific">Candidatus Eisenbergiella intestinigallinarum</name>
    <dbReference type="NCBI Taxonomy" id="2838549"/>
    <lineage>
        <taxon>Bacteria</taxon>
        <taxon>Bacillati</taxon>
        <taxon>Bacillota</taxon>
        <taxon>Clostridia</taxon>
        <taxon>Lachnospirales</taxon>
        <taxon>Lachnospiraceae</taxon>
        <taxon>Eisenbergiella</taxon>
    </lineage>
</organism>
<evidence type="ECO:0000256" key="4">
    <source>
        <dbReference type="ARBA" id="ARBA00022692"/>
    </source>
</evidence>
<feature type="transmembrane region" description="Helical" evidence="10">
    <location>
        <begin position="120"/>
        <end position="140"/>
    </location>
</feature>
<evidence type="ECO:0000256" key="8">
    <source>
        <dbReference type="ARBA" id="ARBA00023136"/>
    </source>
</evidence>
<dbReference type="InterPro" id="IPR039421">
    <property type="entry name" value="Type_1_exporter"/>
</dbReference>
<feature type="transmembrane region" description="Helical" evidence="10">
    <location>
        <begin position="224"/>
        <end position="242"/>
    </location>
</feature>
<evidence type="ECO:0000313" key="14">
    <source>
        <dbReference type="Proteomes" id="UP000823922"/>
    </source>
</evidence>
<evidence type="ECO:0000256" key="9">
    <source>
        <dbReference type="SAM" id="MobiDB-lite"/>
    </source>
</evidence>
<comment type="caution">
    <text evidence="13">The sequence shown here is derived from an EMBL/GenBank/DDBJ whole genome shotgun (WGS) entry which is preliminary data.</text>
</comment>
<comment type="subcellular location">
    <subcellularLocation>
        <location evidence="1">Cell membrane</location>
        <topology evidence="1">Multi-pass membrane protein</topology>
    </subcellularLocation>
</comment>
<evidence type="ECO:0000256" key="10">
    <source>
        <dbReference type="SAM" id="Phobius"/>
    </source>
</evidence>
<dbReference type="SMART" id="SM00382">
    <property type="entry name" value="AAA"/>
    <property type="match status" value="1"/>
</dbReference>